<evidence type="ECO:0000313" key="1">
    <source>
        <dbReference type="EMBL" id="SEW56160.1"/>
    </source>
</evidence>
<organism evidence="1 2">
    <name type="scientific">Chitinophaga arvensicola</name>
    <dbReference type="NCBI Taxonomy" id="29529"/>
    <lineage>
        <taxon>Bacteria</taxon>
        <taxon>Pseudomonadati</taxon>
        <taxon>Bacteroidota</taxon>
        <taxon>Chitinophagia</taxon>
        <taxon>Chitinophagales</taxon>
        <taxon>Chitinophagaceae</taxon>
        <taxon>Chitinophaga</taxon>
    </lineage>
</organism>
<protein>
    <submittedName>
        <fullName evidence="1">Uncharacterized protein</fullName>
    </submittedName>
</protein>
<accession>A0A1I0SDF0</accession>
<keyword evidence="2" id="KW-1185">Reference proteome</keyword>
<name>A0A1I0SDF0_9BACT</name>
<reference evidence="2" key="1">
    <citation type="submission" date="2016-10" db="EMBL/GenBank/DDBJ databases">
        <authorList>
            <person name="Varghese N."/>
            <person name="Submissions S."/>
        </authorList>
    </citation>
    <scope>NUCLEOTIDE SEQUENCE [LARGE SCALE GENOMIC DNA]</scope>
    <source>
        <strain evidence="2">DSM 3695</strain>
    </source>
</reference>
<sequence length="303" mass="31477">MLKTSIQSSIWLCALLLLYIPIYAQQLKLGDPTTSPIKAALLELNTLNQGLLLPRITDSTQAPLNVSPDGMIIYYKPASSLLIRRNGSWSRLADSTAVSNNQWLLSGNPTVDSATKFLGTTVISPINFRTNNLNRMIISSAGNVGIGTTAPTSLLHIKSATANTSGVRLETLTSAAPVTSGAGGLGVDASGNVVRTAAAPVYYNAAGVVSQNIKVWADSISNTSTGVATANISSAGFTKILSITATGKGGSNNGDSPIPVISGYTLNAITFNVFRGNTGLTILAGWATDTDATHKVYVTVVGY</sequence>
<dbReference type="OrthoDB" id="655912at2"/>
<dbReference type="AlphaFoldDB" id="A0A1I0SDF0"/>
<proteinExistence type="predicted"/>
<gene>
    <name evidence="1" type="ORF">SAMN04488122_6578</name>
</gene>
<evidence type="ECO:0000313" key="2">
    <source>
        <dbReference type="Proteomes" id="UP000199310"/>
    </source>
</evidence>
<dbReference type="Proteomes" id="UP000199310">
    <property type="component" value="Unassembled WGS sequence"/>
</dbReference>
<dbReference type="EMBL" id="FOJG01000002">
    <property type="protein sequence ID" value="SEW56160.1"/>
    <property type="molecule type" value="Genomic_DNA"/>
</dbReference>
<dbReference type="STRING" id="29529.SAMN04488122_6578"/>
<dbReference type="RefSeq" id="WP_089903561.1">
    <property type="nucleotide sequence ID" value="NZ_FOJG01000002.1"/>
</dbReference>